<dbReference type="Gene3D" id="2.40.30.170">
    <property type="match status" value="1"/>
</dbReference>
<proteinExistence type="inferred from homology"/>
<dbReference type="Gene3D" id="2.40.50.100">
    <property type="match status" value="1"/>
</dbReference>
<protein>
    <submittedName>
        <fullName evidence="6">Uncharacterized protein</fullName>
    </submittedName>
</protein>
<dbReference type="AlphaFoldDB" id="A0A193LKG6"/>
<evidence type="ECO:0000259" key="5">
    <source>
        <dbReference type="Pfam" id="PF25975"/>
    </source>
</evidence>
<evidence type="ECO:0000256" key="1">
    <source>
        <dbReference type="ARBA" id="ARBA00009477"/>
    </source>
</evidence>
<evidence type="ECO:0000313" key="6">
    <source>
        <dbReference type="EMBL" id="ANO52894.1"/>
    </source>
</evidence>
<dbReference type="InterPro" id="IPR051909">
    <property type="entry name" value="MFP_Cation_Efflux"/>
</dbReference>
<dbReference type="PANTHER" id="PTHR30097">
    <property type="entry name" value="CATION EFFLUX SYSTEM PROTEIN CUSB"/>
    <property type="match status" value="1"/>
</dbReference>
<dbReference type="GO" id="GO:0016020">
    <property type="term" value="C:membrane"/>
    <property type="evidence" value="ECO:0007669"/>
    <property type="project" value="InterPro"/>
</dbReference>
<dbReference type="GO" id="GO:0015679">
    <property type="term" value="P:plasma membrane copper ion transport"/>
    <property type="evidence" value="ECO:0007669"/>
    <property type="project" value="TreeGrafter"/>
</dbReference>
<feature type="domain" description="CzcB-like C-terminal circularly permuted SH3-like" evidence="5">
    <location>
        <begin position="246"/>
        <end position="307"/>
    </location>
</feature>
<dbReference type="Proteomes" id="UP000092695">
    <property type="component" value="Chromosome"/>
</dbReference>
<dbReference type="InterPro" id="IPR058647">
    <property type="entry name" value="BSH_CzcB-like"/>
</dbReference>
<dbReference type="GO" id="GO:0030313">
    <property type="term" value="C:cell envelope"/>
    <property type="evidence" value="ECO:0007669"/>
    <property type="project" value="TreeGrafter"/>
</dbReference>
<organism evidence="6 7">
    <name type="scientific">Woeseia oceani</name>
    <dbReference type="NCBI Taxonomy" id="1548547"/>
    <lineage>
        <taxon>Bacteria</taxon>
        <taxon>Pseudomonadati</taxon>
        <taxon>Pseudomonadota</taxon>
        <taxon>Gammaproteobacteria</taxon>
        <taxon>Woeseiales</taxon>
        <taxon>Woeseiaceae</taxon>
        <taxon>Woeseia</taxon>
    </lineage>
</organism>
<evidence type="ECO:0000259" key="4">
    <source>
        <dbReference type="Pfam" id="PF25973"/>
    </source>
</evidence>
<dbReference type="STRING" id="1548547.BA177_01070"/>
<dbReference type="SUPFAM" id="SSF111369">
    <property type="entry name" value="HlyD-like secretion proteins"/>
    <property type="match status" value="1"/>
</dbReference>
<accession>A0A193LKG6</accession>
<dbReference type="InterPro" id="IPR006143">
    <property type="entry name" value="RND_pump_MFP"/>
</dbReference>
<feature type="domain" description="CusB-like beta-barrel" evidence="3">
    <location>
        <begin position="166"/>
        <end position="238"/>
    </location>
</feature>
<dbReference type="InterPro" id="IPR058649">
    <property type="entry name" value="CzcB_C"/>
</dbReference>
<name>A0A193LKG6_9GAMM</name>
<evidence type="ECO:0000313" key="7">
    <source>
        <dbReference type="Proteomes" id="UP000092695"/>
    </source>
</evidence>
<comment type="similarity">
    <text evidence="1">Belongs to the membrane fusion protein (MFP) (TC 8.A.1) family.</text>
</comment>
<dbReference type="NCBIfam" id="TIGR01730">
    <property type="entry name" value="RND_mfp"/>
    <property type="match status" value="1"/>
</dbReference>
<gene>
    <name evidence="6" type="ORF">BA177_01070</name>
</gene>
<dbReference type="InterPro" id="IPR058792">
    <property type="entry name" value="Beta-barrel_RND_2"/>
</dbReference>
<sequence length="321" mass="34853">MVDRRALDESVVVPAEVVINAYESSRVTPRISAQVVARHVRLGDGVETGQKLVTLSSVEMAEAQGQLIVANREWQRVRSLGQGAVSERRYTEAQVAQQQAYARVIAYGMTRAQADALQNGNDASKATGEFDLLAPQTGTILRDEFIVGELIEPGRVLFDISDESVMWVEAQTVPATLGYIENGAMARVSVDGKTWIEGTVLERRHQLNETTRTQGLRIEVQNRDDLLHAGQFVQAEIVTGTREPVLAVPESAITLIDGLPTVYVLEDGDEFHATAIDAGETVGDWRVVRGGLTEGDEVAVDGVFHLKSLMLKSSLGGGHGH</sequence>
<feature type="domain" description="CzcB-like barrel-sandwich hybrid" evidence="4">
    <location>
        <begin position="25"/>
        <end position="162"/>
    </location>
</feature>
<keyword evidence="2" id="KW-0813">Transport</keyword>
<dbReference type="KEGG" id="woc:BA177_01070"/>
<dbReference type="GO" id="GO:0060003">
    <property type="term" value="P:copper ion export"/>
    <property type="evidence" value="ECO:0007669"/>
    <property type="project" value="TreeGrafter"/>
</dbReference>
<dbReference type="GO" id="GO:0022857">
    <property type="term" value="F:transmembrane transporter activity"/>
    <property type="evidence" value="ECO:0007669"/>
    <property type="project" value="InterPro"/>
</dbReference>
<reference evidence="6 7" key="1">
    <citation type="submission" date="2016-06" db="EMBL/GenBank/DDBJ databases">
        <title>Complete genome sequence of a deep-branching marine Gamma Proteobacterium Woeseia oceani type strain XK5.</title>
        <authorList>
            <person name="Mu D."/>
            <person name="Du Z."/>
        </authorList>
    </citation>
    <scope>NUCLEOTIDE SEQUENCE [LARGE SCALE GENOMIC DNA]</scope>
    <source>
        <strain evidence="6 7">XK5</strain>
    </source>
</reference>
<dbReference type="EMBL" id="CP016268">
    <property type="protein sequence ID" value="ANO52894.1"/>
    <property type="molecule type" value="Genomic_DNA"/>
</dbReference>
<dbReference type="Pfam" id="PF25954">
    <property type="entry name" value="Beta-barrel_RND_2"/>
    <property type="match status" value="1"/>
</dbReference>
<dbReference type="Pfam" id="PF25975">
    <property type="entry name" value="CzcB_C"/>
    <property type="match status" value="1"/>
</dbReference>
<dbReference type="PANTHER" id="PTHR30097:SF4">
    <property type="entry name" value="SLR6042 PROTEIN"/>
    <property type="match status" value="1"/>
</dbReference>
<evidence type="ECO:0000256" key="2">
    <source>
        <dbReference type="ARBA" id="ARBA00022448"/>
    </source>
</evidence>
<keyword evidence="7" id="KW-1185">Reference proteome</keyword>
<dbReference type="Pfam" id="PF25973">
    <property type="entry name" value="BSH_CzcB"/>
    <property type="match status" value="1"/>
</dbReference>
<evidence type="ECO:0000259" key="3">
    <source>
        <dbReference type="Pfam" id="PF25954"/>
    </source>
</evidence>
<dbReference type="Gene3D" id="2.40.420.20">
    <property type="match status" value="1"/>
</dbReference>